<evidence type="ECO:0000313" key="2">
    <source>
        <dbReference type="Proteomes" id="UP001055879"/>
    </source>
</evidence>
<comment type="caution">
    <text evidence="1">The sequence shown here is derived from an EMBL/GenBank/DDBJ whole genome shotgun (WGS) entry which is preliminary data.</text>
</comment>
<dbReference type="Proteomes" id="UP001055879">
    <property type="component" value="Linkage Group LG02"/>
</dbReference>
<keyword evidence="2" id="KW-1185">Reference proteome</keyword>
<reference evidence="1 2" key="2">
    <citation type="journal article" date="2022" name="Mol. Ecol. Resour.">
        <title>The genomes of chicory, endive, great burdock and yacon provide insights into Asteraceae paleo-polyploidization history and plant inulin production.</title>
        <authorList>
            <person name="Fan W."/>
            <person name="Wang S."/>
            <person name="Wang H."/>
            <person name="Wang A."/>
            <person name="Jiang F."/>
            <person name="Liu H."/>
            <person name="Zhao H."/>
            <person name="Xu D."/>
            <person name="Zhang Y."/>
        </authorList>
    </citation>
    <scope>NUCLEOTIDE SEQUENCE [LARGE SCALE GENOMIC DNA]</scope>
    <source>
        <strain evidence="2">cv. Niubang</strain>
    </source>
</reference>
<reference evidence="2" key="1">
    <citation type="journal article" date="2022" name="Mol. Ecol. Resour.">
        <title>The genomes of chicory, endive, great burdock and yacon provide insights into Asteraceae palaeo-polyploidization history and plant inulin production.</title>
        <authorList>
            <person name="Fan W."/>
            <person name="Wang S."/>
            <person name="Wang H."/>
            <person name="Wang A."/>
            <person name="Jiang F."/>
            <person name="Liu H."/>
            <person name="Zhao H."/>
            <person name="Xu D."/>
            <person name="Zhang Y."/>
        </authorList>
    </citation>
    <scope>NUCLEOTIDE SEQUENCE [LARGE SCALE GENOMIC DNA]</scope>
    <source>
        <strain evidence="2">cv. Niubang</strain>
    </source>
</reference>
<accession>A0ACB9EIZ3</accession>
<organism evidence="1 2">
    <name type="scientific">Arctium lappa</name>
    <name type="common">Greater burdock</name>
    <name type="synonym">Lappa major</name>
    <dbReference type="NCBI Taxonomy" id="4217"/>
    <lineage>
        <taxon>Eukaryota</taxon>
        <taxon>Viridiplantae</taxon>
        <taxon>Streptophyta</taxon>
        <taxon>Embryophyta</taxon>
        <taxon>Tracheophyta</taxon>
        <taxon>Spermatophyta</taxon>
        <taxon>Magnoliopsida</taxon>
        <taxon>eudicotyledons</taxon>
        <taxon>Gunneridae</taxon>
        <taxon>Pentapetalae</taxon>
        <taxon>asterids</taxon>
        <taxon>campanulids</taxon>
        <taxon>Asterales</taxon>
        <taxon>Asteraceae</taxon>
        <taxon>Carduoideae</taxon>
        <taxon>Cardueae</taxon>
        <taxon>Arctiinae</taxon>
        <taxon>Arctium</taxon>
    </lineage>
</organism>
<gene>
    <name evidence="1" type="ORF">L6452_06384</name>
</gene>
<name>A0ACB9EIZ3_ARCLA</name>
<dbReference type="EMBL" id="CM042048">
    <property type="protein sequence ID" value="KAI3758812.1"/>
    <property type="molecule type" value="Genomic_DNA"/>
</dbReference>
<sequence length="286" mass="31334">MAKLREEIKDITCSVMVPFHPQASTSVPDPFAFATKADLEAMGSQFLSNLNLLRSHFNEQGEKVAADLKKTVATFRFKSDLEINELLMAAGDALQKINKHVDEHLCKRKKRKAPDTCQAEASQKVSRHEDQDPDASSPGHHEGEKALTPKAPVISATPLQALPLQRTSSEAHKTQNLMHCASEDQIPTPIVQGSTSVVSLKGKVSVGSEQIAEGLTKFVKPSSPELMPTTPTPAVQFQSLDPVNAANTSETSPRKKDQNISKPDKKKPSEQSSEQKRQEDRVKEIV</sequence>
<evidence type="ECO:0000313" key="1">
    <source>
        <dbReference type="EMBL" id="KAI3758812.1"/>
    </source>
</evidence>
<proteinExistence type="predicted"/>
<protein>
    <submittedName>
        <fullName evidence="1">Uncharacterized protein</fullName>
    </submittedName>
</protein>